<dbReference type="InterPro" id="IPR038177">
    <property type="entry name" value="IAT_beta_sf"/>
</dbReference>
<feature type="domain" description="Inverse autotransporter beta-domain" evidence="2">
    <location>
        <begin position="1"/>
        <end position="61"/>
    </location>
</feature>
<gene>
    <name evidence="3" type="primary">eae_2</name>
    <name evidence="3" type="ORF">NCTC12282_02100</name>
</gene>
<organism evidence="3 4">
    <name type="scientific">Budvicia aquatica</name>
    <dbReference type="NCBI Taxonomy" id="82979"/>
    <lineage>
        <taxon>Bacteria</taxon>
        <taxon>Pseudomonadati</taxon>
        <taxon>Pseudomonadota</taxon>
        <taxon>Gammaproteobacteria</taxon>
        <taxon>Enterobacterales</taxon>
        <taxon>Budviciaceae</taxon>
        <taxon>Budvicia</taxon>
    </lineage>
</organism>
<evidence type="ECO:0000313" key="3">
    <source>
        <dbReference type="EMBL" id="VFS47165.1"/>
    </source>
</evidence>
<reference evidence="3 4" key="1">
    <citation type="submission" date="2019-03" db="EMBL/GenBank/DDBJ databases">
        <authorList>
            <consortium name="Pathogen Informatics"/>
        </authorList>
    </citation>
    <scope>NUCLEOTIDE SEQUENCE [LARGE SCALE GENOMIC DNA]</scope>
    <source>
        <strain evidence="3 4">NCTC12282</strain>
    </source>
</reference>
<dbReference type="InterPro" id="IPR024519">
    <property type="entry name" value="IAT_beta"/>
</dbReference>
<evidence type="ECO:0000256" key="1">
    <source>
        <dbReference type="ARBA" id="ARBA00010116"/>
    </source>
</evidence>
<dbReference type="PANTHER" id="PTHR39576">
    <property type="entry name" value="ATTACHING AND EFFACING PROTEIN HOMOLOG-RELATED-RELATED"/>
    <property type="match status" value="1"/>
</dbReference>
<protein>
    <submittedName>
        <fullName evidence="3">Gamma-intimin</fullName>
    </submittedName>
</protein>
<dbReference type="InterPro" id="IPR051715">
    <property type="entry name" value="Intimin-Invasin_domain"/>
</dbReference>
<dbReference type="GO" id="GO:0009279">
    <property type="term" value="C:cell outer membrane"/>
    <property type="evidence" value="ECO:0007669"/>
    <property type="project" value="TreeGrafter"/>
</dbReference>
<dbReference type="PANTHER" id="PTHR39576:SF2">
    <property type="entry name" value="ATTACHING AND EFFACING PROTEIN HOMOLOG-RELATED"/>
    <property type="match status" value="1"/>
</dbReference>
<proteinExistence type="inferred from homology"/>
<dbReference type="AlphaFoldDB" id="A0A484ZGE1"/>
<dbReference type="Pfam" id="PF11924">
    <property type="entry name" value="IAT_beta"/>
    <property type="match status" value="1"/>
</dbReference>
<dbReference type="EMBL" id="CAADJA010000002">
    <property type="protein sequence ID" value="VFS47165.1"/>
    <property type="molecule type" value="Genomic_DNA"/>
</dbReference>
<accession>A0A484ZGE1</accession>
<evidence type="ECO:0000259" key="2">
    <source>
        <dbReference type="Pfam" id="PF11924"/>
    </source>
</evidence>
<sequence length="406" mass="43352">MPLVTLKASHKQGQQGNKEAQVDLQLNYQLGTALGKQLDPENVNAMRTLRGSRYDLVDRNYDIVLEYKEKTGLLEVDLAAVPAPLLEGDTYLMQPLVKNKYAITQVTWNGDVVPLSIIPTAGALNPQGWQITLPAWGSAPGDTNRYQLSVTLRDEKGREATSNPVDIMVGHQRQGRLMLESGGTMPASGLSADGVKLVAHLEDHLGQSINDVNVTPVWHVTDAVSGAVIPVVPAGGSCPLDPSGIAQPCPQEVLTQVDVRNGVNYYVHELVSTQDGTFIVRADLGVYGMSNPQPVTFTSTVSNGAVDRAEIQNPAGEDILTSGAHPQVGVTYSVKFFDAANVDITTTIEPTTVRWALNGTNSAGCAITLNNHDTGVTGYQFTPRTNTTSNSGVPCGDQGFGLMANY</sequence>
<comment type="similarity">
    <text evidence="1">Belongs to the intimin/invasin family.</text>
</comment>
<name>A0A484ZGE1_9GAMM</name>
<evidence type="ECO:0000313" key="4">
    <source>
        <dbReference type="Proteomes" id="UP000373449"/>
    </source>
</evidence>
<dbReference type="Gene3D" id="2.40.160.160">
    <property type="entry name" value="Inverse autotransporter, beta-domain"/>
    <property type="match status" value="1"/>
</dbReference>
<dbReference type="Proteomes" id="UP000373449">
    <property type="component" value="Unassembled WGS sequence"/>
</dbReference>